<dbReference type="GeneID" id="68291000"/>
<gene>
    <name evidence="7" type="ORF">CKM354_000542500</name>
</gene>
<comment type="caution">
    <text evidence="7">The sequence shown here is derived from an EMBL/GenBank/DDBJ whole genome shotgun (WGS) entry which is preliminary data.</text>
</comment>
<evidence type="ECO:0008006" key="9">
    <source>
        <dbReference type="Google" id="ProtNLM"/>
    </source>
</evidence>
<keyword evidence="8" id="KW-1185">Reference proteome</keyword>
<proteinExistence type="predicted"/>
<evidence type="ECO:0000313" key="7">
    <source>
        <dbReference type="EMBL" id="GIZ42146.1"/>
    </source>
</evidence>
<dbReference type="GO" id="GO:0046872">
    <property type="term" value="F:metal ion binding"/>
    <property type="evidence" value="ECO:0007669"/>
    <property type="project" value="UniProtKB-KW"/>
</dbReference>
<keyword evidence="4" id="KW-0238">DNA-binding</keyword>
<evidence type="ECO:0000313" key="8">
    <source>
        <dbReference type="Proteomes" id="UP000825890"/>
    </source>
</evidence>
<evidence type="ECO:0000256" key="3">
    <source>
        <dbReference type="ARBA" id="ARBA00023015"/>
    </source>
</evidence>
<keyword evidence="6" id="KW-0539">Nucleus</keyword>
<keyword evidence="2" id="KW-0862">Zinc</keyword>
<dbReference type="OrthoDB" id="3598904at2759"/>
<evidence type="ECO:0000256" key="5">
    <source>
        <dbReference type="ARBA" id="ARBA00023163"/>
    </source>
</evidence>
<dbReference type="GO" id="GO:0003677">
    <property type="term" value="F:DNA binding"/>
    <property type="evidence" value="ECO:0007669"/>
    <property type="project" value="UniProtKB-KW"/>
</dbReference>
<dbReference type="EMBL" id="BOLY01000003">
    <property type="protein sequence ID" value="GIZ42146.1"/>
    <property type="molecule type" value="Genomic_DNA"/>
</dbReference>
<organism evidence="7 8">
    <name type="scientific">Cercospora kikuchii</name>
    <dbReference type="NCBI Taxonomy" id="84275"/>
    <lineage>
        <taxon>Eukaryota</taxon>
        <taxon>Fungi</taxon>
        <taxon>Dikarya</taxon>
        <taxon>Ascomycota</taxon>
        <taxon>Pezizomycotina</taxon>
        <taxon>Dothideomycetes</taxon>
        <taxon>Dothideomycetidae</taxon>
        <taxon>Mycosphaerellales</taxon>
        <taxon>Mycosphaerellaceae</taxon>
        <taxon>Cercospora</taxon>
    </lineage>
</organism>
<dbReference type="Proteomes" id="UP000825890">
    <property type="component" value="Unassembled WGS sequence"/>
</dbReference>
<dbReference type="PANTHER" id="PTHR36206:SF12">
    <property type="entry name" value="ASPERCRYPTIN BIOSYNTHESIS CLUSTER-SPECIFIC TRANSCRIPTION REGULATOR ATNN-RELATED"/>
    <property type="match status" value="1"/>
</dbReference>
<evidence type="ECO:0000256" key="2">
    <source>
        <dbReference type="ARBA" id="ARBA00022833"/>
    </source>
</evidence>
<dbReference type="PANTHER" id="PTHR36206">
    <property type="entry name" value="ASPERCRYPTIN BIOSYNTHESIS CLUSTER-SPECIFIC TRANSCRIPTION REGULATOR ATNN-RELATED"/>
    <property type="match status" value="1"/>
</dbReference>
<dbReference type="Pfam" id="PF11951">
    <property type="entry name" value="Fungal_trans_2"/>
    <property type="match status" value="1"/>
</dbReference>
<evidence type="ECO:0000256" key="4">
    <source>
        <dbReference type="ARBA" id="ARBA00023125"/>
    </source>
</evidence>
<name>A0A9P3CG78_9PEZI</name>
<keyword evidence="1" id="KW-0479">Metal-binding</keyword>
<evidence type="ECO:0000256" key="1">
    <source>
        <dbReference type="ARBA" id="ARBA00022723"/>
    </source>
</evidence>
<dbReference type="InterPro" id="IPR021858">
    <property type="entry name" value="Fun_TF"/>
</dbReference>
<dbReference type="AlphaFoldDB" id="A0A9P3CG78"/>
<protein>
    <recommendedName>
        <fullName evidence="9">C6 zinc finger domain protein</fullName>
    </recommendedName>
</protein>
<sequence>MVMQLSHSEPAMAYAVVAVGAIHRARRVVPAISFRPEMDTERHQFAMNQYTRAVSAIQRFIDDSRNHETTEVVELVLLACLLFVTFETLQCEHEIAKRHLRLGCGILSEHFGRSGQRPANRVVRLEAEPRRPMDFLSQIFVRLDWETTWLGDEHPYMQATCRDRKSEREASIPQAFRSLHEARMHLDALLNRTSSVQGALLKLAAEKFVNEVKHESRDEFQSWCLLHSYQRIVHLDEDEAVSRQLWEVRDATAAWSSALASLASTHSANTDQIRLLLEIRFWALWYMVSTLQDGDECSSDRFSKSYPHILDLAEKYINSLPHIEEVVHGKHVNEKGIRSFAMGQGILLPLYLVALKCRDQLVRRRALQLLRRVRVQEGMLDSDMLAICAAYAIVLEERSARECGGREDNHVLTYEDVPENARFIDVTLAPLANDSRGCRLVCSKLGGSVAFPFVLEEYELRAGEIATLS</sequence>
<dbReference type="InterPro" id="IPR052360">
    <property type="entry name" value="Transcr_Regulatory_Proteins"/>
</dbReference>
<keyword evidence="3" id="KW-0805">Transcription regulation</keyword>
<accession>A0A9P3CG78</accession>
<evidence type="ECO:0000256" key="6">
    <source>
        <dbReference type="ARBA" id="ARBA00023242"/>
    </source>
</evidence>
<dbReference type="RefSeq" id="XP_044656633.1">
    <property type="nucleotide sequence ID" value="XM_044800698.1"/>
</dbReference>
<keyword evidence="5" id="KW-0804">Transcription</keyword>
<reference evidence="7 8" key="1">
    <citation type="submission" date="2021-01" db="EMBL/GenBank/DDBJ databases">
        <title>Cercospora kikuchii MAFF 305040 whole genome shotgun sequence.</title>
        <authorList>
            <person name="Kashiwa T."/>
            <person name="Suzuki T."/>
        </authorList>
    </citation>
    <scope>NUCLEOTIDE SEQUENCE [LARGE SCALE GENOMIC DNA]</scope>
    <source>
        <strain evidence="7 8">MAFF 305040</strain>
    </source>
</reference>